<feature type="transmembrane region" description="Helical" evidence="9">
    <location>
        <begin position="36"/>
        <end position="55"/>
    </location>
</feature>
<dbReference type="AlphaFoldDB" id="A0A2T0SX90"/>
<dbReference type="GO" id="GO:0006508">
    <property type="term" value="P:proteolysis"/>
    <property type="evidence" value="ECO:0007669"/>
    <property type="project" value="UniProtKB-KW"/>
</dbReference>
<evidence type="ECO:0000256" key="7">
    <source>
        <dbReference type="ARBA" id="ARBA00034000"/>
    </source>
</evidence>
<dbReference type="Proteomes" id="UP000239494">
    <property type="component" value="Unassembled WGS sequence"/>
</dbReference>
<dbReference type="SUPFAM" id="SSF56601">
    <property type="entry name" value="beta-lactamase/transpeptidase-like"/>
    <property type="match status" value="1"/>
</dbReference>
<dbReference type="PANTHER" id="PTHR32282">
    <property type="entry name" value="BINDING PROTEIN TRANSPEPTIDASE, PUTATIVE-RELATED"/>
    <property type="match status" value="1"/>
</dbReference>
<evidence type="ECO:0000256" key="3">
    <source>
        <dbReference type="ARBA" id="ARBA00022676"/>
    </source>
</evidence>
<comment type="caution">
    <text evidence="12">The sequence shown here is derived from an EMBL/GenBank/DDBJ whole genome shotgun (WGS) entry which is preliminary data.</text>
</comment>
<evidence type="ECO:0000256" key="5">
    <source>
        <dbReference type="ARBA" id="ARBA00022801"/>
    </source>
</evidence>
<dbReference type="InterPro" id="IPR023346">
    <property type="entry name" value="Lysozyme-like_dom_sf"/>
</dbReference>
<sequence>MARVEVLGGRNLVAEQRDDRDVRARPKRGWRWVRRVGYALLALVVLVPVGAFAVVDRVVDVPSTTEISARLGKVVTILYADGSEMTRMAADGANRTLIANGRIPDDVRHAVYAAEQPDFETSSDFDLGSGLAKQYLRAVTESYEDSWRREFVDFVTAHKLSSNESKDLVLTGYLDTVHFGRTAYGVVAAARMYYAKAVADLTASEAAMIAGVIRDPAKADDPVYAEARWNAVMDGMVEHGWMTRDYRAAQEFPKPVPVEESRLEPLAGPRALIQAEVLRELERKGFPVERAAQLGLVVQTTIDPKAQSAAESAVDEVMVGQPEVLRQSITAVDPAKGAVRAYWAGRDGQGADYARDTLQAPGTAFLPFDLVAALRKGIGLGAKLDGTSPRTFPGREANPVRNNGGTPSCAKECGLRAAVEQDVATVFYDLVVNQVGTVAVADAAKAAGIPASVKVSNVERELLGGHDPGSAPDGDIALGGGLTLVRPFDLAVAYGTFAAEGVRHEPYFVEKVEDTPGHLLYQHTDAARSAFDGDQVRSKAVADNVTAALKGVPGIAGIPCANRECAGKPGVQTLDAGGNSQAWMVGYTPSLAASVWVGTAEGAVALRDKTGQAVTGSGLPGLLWQRFMDRALDGTPPVAFPAPTPIGQFE</sequence>
<evidence type="ECO:0000256" key="6">
    <source>
        <dbReference type="ARBA" id="ARBA00023268"/>
    </source>
</evidence>
<evidence type="ECO:0000259" key="10">
    <source>
        <dbReference type="Pfam" id="PF00905"/>
    </source>
</evidence>
<dbReference type="PANTHER" id="PTHR32282:SF34">
    <property type="entry name" value="PENICILLIN-BINDING PROTEIN 1A"/>
    <property type="match status" value="1"/>
</dbReference>
<dbReference type="GO" id="GO:0030288">
    <property type="term" value="C:outer membrane-bounded periplasmic space"/>
    <property type="evidence" value="ECO:0007669"/>
    <property type="project" value="TreeGrafter"/>
</dbReference>
<dbReference type="InterPro" id="IPR036950">
    <property type="entry name" value="PBP_transglycosylase"/>
</dbReference>
<keyword evidence="1 12" id="KW-0121">Carboxypeptidase</keyword>
<organism evidence="12 13">
    <name type="scientific">Umezawaea tangerina</name>
    <dbReference type="NCBI Taxonomy" id="84725"/>
    <lineage>
        <taxon>Bacteria</taxon>
        <taxon>Bacillati</taxon>
        <taxon>Actinomycetota</taxon>
        <taxon>Actinomycetes</taxon>
        <taxon>Pseudonocardiales</taxon>
        <taxon>Pseudonocardiaceae</taxon>
        <taxon>Umezawaea</taxon>
    </lineage>
</organism>
<gene>
    <name evidence="12" type="ORF">CLV43_109257</name>
</gene>
<evidence type="ECO:0000256" key="4">
    <source>
        <dbReference type="ARBA" id="ARBA00022679"/>
    </source>
</evidence>
<dbReference type="Gene3D" id="3.40.710.10">
    <property type="entry name" value="DD-peptidase/beta-lactamase superfamily"/>
    <property type="match status" value="1"/>
</dbReference>
<comment type="catalytic activity">
    <reaction evidence="8">
        <text>[GlcNAc-(1-&gt;4)-Mur2Ac(oyl-L-Ala-gamma-D-Glu-L-Lys-D-Ala-D-Ala)](n)-di-trans,octa-cis-undecaprenyl diphosphate + beta-D-GlcNAc-(1-&gt;4)-Mur2Ac(oyl-L-Ala-gamma-D-Glu-L-Lys-D-Ala-D-Ala)-di-trans,octa-cis-undecaprenyl diphosphate = [GlcNAc-(1-&gt;4)-Mur2Ac(oyl-L-Ala-gamma-D-Glu-L-Lys-D-Ala-D-Ala)](n+1)-di-trans,octa-cis-undecaprenyl diphosphate + di-trans,octa-cis-undecaprenyl diphosphate + H(+)</text>
        <dbReference type="Rhea" id="RHEA:23708"/>
        <dbReference type="Rhea" id="RHEA-COMP:9602"/>
        <dbReference type="Rhea" id="RHEA-COMP:9603"/>
        <dbReference type="ChEBI" id="CHEBI:15378"/>
        <dbReference type="ChEBI" id="CHEBI:58405"/>
        <dbReference type="ChEBI" id="CHEBI:60033"/>
        <dbReference type="ChEBI" id="CHEBI:78435"/>
        <dbReference type="EC" id="2.4.99.28"/>
    </reaction>
</comment>
<evidence type="ECO:0000256" key="2">
    <source>
        <dbReference type="ARBA" id="ARBA00022670"/>
    </source>
</evidence>
<keyword evidence="13" id="KW-1185">Reference proteome</keyword>
<proteinExistence type="predicted"/>
<keyword evidence="9" id="KW-0812">Transmembrane</keyword>
<dbReference type="InterPro" id="IPR001264">
    <property type="entry name" value="Glyco_trans_51"/>
</dbReference>
<evidence type="ECO:0000256" key="1">
    <source>
        <dbReference type="ARBA" id="ARBA00022645"/>
    </source>
</evidence>
<dbReference type="GO" id="GO:0008955">
    <property type="term" value="F:peptidoglycan glycosyltransferase activity"/>
    <property type="evidence" value="ECO:0007669"/>
    <property type="project" value="UniProtKB-EC"/>
</dbReference>
<protein>
    <submittedName>
        <fullName evidence="12">Membrane peptidoglycan carboxypeptidase</fullName>
    </submittedName>
</protein>
<feature type="domain" description="Penicillin-binding protein transpeptidase" evidence="10">
    <location>
        <begin position="328"/>
        <end position="597"/>
    </location>
</feature>
<keyword evidence="9" id="KW-0472">Membrane</keyword>
<keyword evidence="6" id="KW-0511">Multifunctional enzyme</keyword>
<comment type="catalytic activity">
    <reaction evidence="7">
        <text>Preferential cleavage: (Ac)2-L-Lys-D-Ala-|-D-Ala. Also transpeptidation of peptidyl-alanyl moieties that are N-acyl substituents of D-alanine.</text>
        <dbReference type="EC" id="3.4.16.4"/>
    </reaction>
</comment>
<keyword evidence="3" id="KW-0328">Glycosyltransferase</keyword>
<dbReference type="InterPro" id="IPR050396">
    <property type="entry name" value="Glycosyltr_51/Transpeptidase"/>
</dbReference>
<dbReference type="InterPro" id="IPR001460">
    <property type="entry name" value="PCN-bd_Tpept"/>
</dbReference>
<feature type="domain" description="Glycosyl transferase family 51" evidence="11">
    <location>
        <begin position="128"/>
        <end position="236"/>
    </location>
</feature>
<evidence type="ECO:0000313" key="13">
    <source>
        <dbReference type="Proteomes" id="UP000239494"/>
    </source>
</evidence>
<dbReference type="InterPro" id="IPR012338">
    <property type="entry name" value="Beta-lactam/transpept-like"/>
</dbReference>
<dbReference type="GO" id="GO:0008658">
    <property type="term" value="F:penicillin binding"/>
    <property type="evidence" value="ECO:0007669"/>
    <property type="project" value="InterPro"/>
</dbReference>
<accession>A0A2T0SX90</accession>
<dbReference type="Pfam" id="PF00912">
    <property type="entry name" value="Transgly"/>
    <property type="match status" value="1"/>
</dbReference>
<keyword evidence="2" id="KW-0645">Protease</keyword>
<dbReference type="Gene3D" id="1.10.3810.10">
    <property type="entry name" value="Biosynthetic peptidoglycan transglycosylase-like"/>
    <property type="match status" value="1"/>
</dbReference>
<reference evidence="12 13" key="1">
    <citation type="submission" date="2018-03" db="EMBL/GenBank/DDBJ databases">
        <title>Genomic Encyclopedia of Archaeal and Bacterial Type Strains, Phase II (KMG-II): from individual species to whole genera.</title>
        <authorList>
            <person name="Goeker M."/>
        </authorList>
    </citation>
    <scope>NUCLEOTIDE SEQUENCE [LARGE SCALE GENOMIC DNA]</scope>
    <source>
        <strain evidence="12 13">DSM 44720</strain>
    </source>
</reference>
<dbReference type="SUPFAM" id="SSF53955">
    <property type="entry name" value="Lysozyme-like"/>
    <property type="match status" value="1"/>
</dbReference>
<keyword evidence="4" id="KW-0808">Transferase</keyword>
<name>A0A2T0SX90_9PSEU</name>
<keyword evidence="5" id="KW-0378">Hydrolase</keyword>
<evidence type="ECO:0000256" key="8">
    <source>
        <dbReference type="ARBA" id="ARBA00049902"/>
    </source>
</evidence>
<evidence type="ECO:0000313" key="12">
    <source>
        <dbReference type="EMBL" id="PRY38037.1"/>
    </source>
</evidence>
<dbReference type="EMBL" id="PVTF01000009">
    <property type="protein sequence ID" value="PRY38037.1"/>
    <property type="molecule type" value="Genomic_DNA"/>
</dbReference>
<keyword evidence="9" id="KW-1133">Transmembrane helix</keyword>
<dbReference type="GO" id="GO:0009002">
    <property type="term" value="F:serine-type D-Ala-D-Ala carboxypeptidase activity"/>
    <property type="evidence" value="ECO:0007669"/>
    <property type="project" value="UniProtKB-EC"/>
</dbReference>
<evidence type="ECO:0000259" key="11">
    <source>
        <dbReference type="Pfam" id="PF00912"/>
    </source>
</evidence>
<dbReference type="GO" id="GO:0009252">
    <property type="term" value="P:peptidoglycan biosynthetic process"/>
    <property type="evidence" value="ECO:0007669"/>
    <property type="project" value="TreeGrafter"/>
</dbReference>
<dbReference type="OrthoDB" id="9766909at2"/>
<evidence type="ECO:0000256" key="9">
    <source>
        <dbReference type="SAM" id="Phobius"/>
    </source>
</evidence>
<dbReference type="Pfam" id="PF00905">
    <property type="entry name" value="Transpeptidase"/>
    <property type="match status" value="1"/>
</dbReference>